<dbReference type="GO" id="GO:1902495">
    <property type="term" value="C:transmembrane transporter complex"/>
    <property type="evidence" value="ECO:0007669"/>
    <property type="project" value="TreeGrafter"/>
</dbReference>
<dbReference type="GO" id="GO:0022857">
    <property type="term" value="F:transmembrane transporter activity"/>
    <property type="evidence" value="ECO:0007669"/>
    <property type="project" value="TreeGrafter"/>
</dbReference>
<keyword evidence="4" id="KW-0406">Ion transport</keyword>
<keyword evidence="6" id="KW-0407">Ion channel</keyword>
<evidence type="ECO:0000313" key="8">
    <source>
        <dbReference type="EMBL" id="CDW21676.1"/>
    </source>
</evidence>
<evidence type="ECO:0000256" key="4">
    <source>
        <dbReference type="ARBA" id="ARBA00023065"/>
    </source>
</evidence>
<sequence length="395" mass="45452">MKPTLNTQISCTSSVESLNIKEFLSVSDIKQVVFFELGNDLAKSIENNENSTYAKILFNTPTSFRHLLDGCLFTYRNKIYVDFFPFYNPEGGSELSILKIIIHYKRFELLTHPVCELFLHLNWLRARFIYGLVILLYFTFTIVTFSYTLLSYGQVAQYIDDKCGETKDNNYEKSLLNTEESPDYAFINTTNIVSDKSGGLPCIARWFCIPLIILSTCISLVEFAKLVADRGGISFFYNKIYWTQPELWSHIIVFVIACLEQLPESMMLHMETRKVLSTISVLIVSKMMVQVIARDPDIAIFVEMVKKIQLGLCRIFISYVWLYIGWILAFHISLGDNIFSSFNDLGSATAKVLAMFTGEIGFEAAFKSSTTFKENFKFHLWITIMYTVCAFHFVY</sequence>
<feature type="transmembrane region" description="Helical" evidence="7">
    <location>
        <begin position="203"/>
        <end position="227"/>
    </location>
</feature>
<reference evidence="8" key="1">
    <citation type="submission" date="2014-05" db="EMBL/GenBank/DDBJ databases">
        <authorList>
            <person name="Chronopoulou M."/>
        </authorList>
    </citation>
    <scope>NUCLEOTIDE SEQUENCE</scope>
    <source>
        <tissue evidence="8">Whole organism</tissue>
    </source>
</reference>
<keyword evidence="5" id="KW-0325">Glycoprotein</keyword>
<keyword evidence="3" id="KW-0040">ANK repeat</keyword>
<evidence type="ECO:0000256" key="7">
    <source>
        <dbReference type="SAM" id="Phobius"/>
    </source>
</evidence>
<evidence type="ECO:0000256" key="1">
    <source>
        <dbReference type="ARBA" id="ARBA00022448"/>
    </source>
</evidence>
<evidence type="ECO:0000256" key="6">
    <source>
        <dbReference type="ARBA" id="ARBA00023303"/>
    </source>
</evidence>
<dbReference type="AlphaFoldDB" id="A0A0K2T880"/>
<keyword evidence="2" id="KW-0677">Repeat</keyword>
<feature type="transmembrane region" description="Helical" evidence="7">
    <location>
        <begin position="313"/>
        <end position="333"/>
    </location>
</feature>
<dbReference type="PANTHER" id="PTHR47143">
    <property type="entry name" value="TRANSIENT RECEPTOR POTENTIAL CATION CHANNEL PROTEIN PAINLESS"/>
    <property type="match status" value="1"/>
</dbReference>
<feature type="transmembrane region" description="Helical" evidence="7">
    <location>
        <begin position="128"/>
        <end position="150"/>
    </location>
</feature>
<accession>A0A0K2T880</accession>
<keyword evidence="7" id="KW-0472">Membrane</keyword>
<feature type="transmembrane region" description="Helical" evidence="7">
    <location>
        <begin position="378"/>
        <end position="394"/>
    </location>
</feature>
<keyword evidence="7" id="KW-1133">Transmembrane helix</keyword>
<organism evidence="8">
    <name type="scientific">Lepeophtheirus salmonis</name>
    <name type="common">Salmon louse</name>
    <name type="synonym">Caligus salmonis</name>
    <dbReference type="NCBI Taxonomy" id="72036"/>
    <lineage>
        <taxon>Eukaryota</taxon>
        <taxon>Metazoa</taxon>
        <taxon>Ecdysozoa</taxon>
        <taxon>Arthropoda</taxon>
        <taxon>Crustacea</taxon>
        <taxon>Multicrustacea</taxon>
        <taxon>Hexanauplia</taxon>
        <taxon>Copepoda</taxon>
        <taxon>Siphonostomatoida</taxon>
        <taxon>Caligidae</taxon>
        <taxon>Lepeophtheirus</taxon>
    </lineage>
</organism>
<protein>
    <submittedName>
        <fullName evidence="8">Uncharacterized protein</fullName>
    </submittedName>
</protein>
<dbReference type="InterPro" id="IPR052076">
    <property type="entry name" value="TRP_cation_channel"/>
</dbReference>
<evidence type="ECO:0000256" key="2">
    <source>
        <dbReference type="ARBA" id="ARBA00022737"/>
    </source>
</evidence>
<dbReference type="GO" id="GO:0034220">
    <property type="term" value="P:monoatomic ion transmembrane transport"/>
    <property type="evidence" value="ECO:0007669"/>
    <property type="project" value="UniProtKB-KW"/>
</dbReference>
<dbReference type="OrthoDB" id="5402602at2759"/>
<proteinExistence type="predicted"/>
<evidence type="ECO:0000256" key="3">
    <source>
        <dbReference type="ARBA" id="ARBA00023043"/>
    </source>
</evidence>
<dbReference type="EMBL" id="HACA01004315">
    <property type="protein sequence ID" value="CDW21676.1"/>
    <property type="molecule type" value="Transcribed_RNA"/>
</dbReference>
<evidence type="ECO:0000256" key="5">
    <source>
        <dbReference type="ARBA" id="ARBA00023180"/>
    </source>
</evidence>
<keyword evidence="7" id="KW-0812">Transmembrane</keyword>
<keyword evidence="1" id="KW-0813">Transport</keyword>
<dbReference type="PANTHER" id="PTHR47143:SF1">
    <property type="entry name" value="ION_TRANS DOMAIN-CONTAINING PROTEIN"/>
    <property type="match status" value="1"/>
</dbReference>
<name>A0A0K2T880_LEPSM</name>